<feature type="transmembrane region" description="Helical" evidence="1">
    <location>
        <begin position="273"/>
        <end position="291"/>
    </location>
</feature>
<feature type="transmembrane region" description="Helical" evidence="1">
    <location>
        <begin position="239"/>
        <end position="261"/>
    </location>
</feature>
<keyword evidence="1" id="KW-0812">Transmembrane</keyword>
<feature type="transmembrane region" description="Helical" evidence="1">
    <location>
        <begin position="208"/>
        <end position="233"/>
    </location>
</feature>
<feature type="transmembrane region" description="Helical" evidence="1">
    <location>
        <begin position="29"/>
        <end position="54"/>
    </location>
</feature>
<keyword evidence="3" id="KW-1185">Reference proteome</keyword>
<feature type="transmembrane region" description="Helical" evidence="1">
    <location>
        <begin position="132"/>
        <end position="154"/>
    </location>
</feature>
<comment type="caution">
    <text evidence="2">The sequence shown here is derived from an EMBL/GenBank/DDBJ whole genome shotgun (WGS) entry which is preliminary data.</text>
</comment>
<reference evidence="2 3" key="1">
    <citation type="submission" date="2019-02" db="EMBL/GenBank/DDBJ databases">
        <title>Genome sequencing of the rare red list fungi Antrodiella citrinella (Flaviporus citrinellus).</title>
        <authorList>
            <person name="Buettner E."/>
            <person name="Kellner H."/>
        </authorList>
    </citation>
    <scope>NUCLEOTIDE SEQUENCE [LARGE SCALE GENOMIC DNA]</scope>
    <source>
        <strain evidence="2 3">DSM 108506</strain>
    </source>
</reference>
<feature type="transmembrane region" description="Helical" evidence="1">
    <location>
        <begin position="7"/>
        <end position="23"/>
    </location>
</feature>
<dbReference type="AlphaFoldDB" id="A0A4S4MCP1"/>
<evidence type="ECO:0000313" key="2">
    <source>
        <dbReference type="EMBL" id="THH23272.1"/>
    </source>
</evidence>
<keyword evidence="1" id="KW-1133">Transmembrane helix</keyword>
<name>A0A4S4MCP1_9APHY</name>
<evidence type="ECO:0000256" key="1">
    <source>
        <dbReference type="SAM" id="Phobius"/>
    </source>
</evidence>
<feature type="transmembrane region" description="Helical" evidence="1">
    <location>
        <begin position="91"/>
        <end position="112"/>
    </location>
</feature>
<gene>
    <name evidence="2" type="ORF">EUX98_g7912</name>
</gene>
<feature type="non-terminal residue" evidence="2">
    <location>
        <position position="1"/>
    </location>
</feature>
<evidence type="ECO:0000313" key="3">
    <source>
        <dbReference type="Proteomes" id="UP000308730"/>
    </source>
</evidence>
<proteinExistence type="predicted"/>
<accession>A0A4S4MCP1</accession>
<dbReference type="Proteomes" id="UP000308730">
    <property type="component" value="Unassembled WGS sequence"/>
</dbReference>
<protein>
    <submittedName>
        <fullName evidence="2">Uncharacterized protein</fullName>
    </submittedName>
</protein>
<sequence>TQKKPFLTAYGLLAIALIVAYFTTKGVQIAQGTFAPLTALEWVSGALAIALYMVGMWEGVRPRVAVWFFHRDYKREVGVVVVRFFGAACRILAQGLLVPIIMFVPTFVPLWISFNPAAEDPTSTTYPSVPRAFAFVISWTAINIASRAFAEYILDKYNLKPQVKVARPDAHADAFHIKLQADSLAAPATGDGHLPQLSAILHHNPTSLLITAADVLATLAMLSLTTFALHTLWLRFPTFWVLETVGGVALGILLGVLKVIWDYDNEKVTGERWLLAVLLVHGAWVDVRWLAGWA</sequence>
<dbReference type="EMBL" id="SGPM01000371">
    <property type="protein sequence ID" value="THH23272.1"/>
    <property type="molecule type" value="Genomic_DNA"/>
</dbReference>
<keyword evidence="1" id="KW-0472">Membrane</keyword>
<organism evidence="2 3">
    <name type="scientific">Antrodiella citrinella</name>
    <dbReference type="NCBI Taxonomy" id="2447956"/>
    <lineage>
        <taxon>Eukaryota</taxon>
        <taxon>Fungi</taxon>
        <taxon>Dikarya</taxon>
        <taxon>Basidiomycota</taxon>
        <taxon>Agaricomycotina</taxon>
        <taxon>Agaricomycetes</taxon>
        <taxon>Polyporales</taxon>
        <taxon>Steccherinaceae</taxon>
        <taxon>Antrodiella</taxon>
    </lineage>
</organism>